<dbReference type="InterPro" id="IPR002789">
    <property type="entry name" value="HerA_central"/>
</dbReference>
<dbReference type="Gene3D" id="3.40.50.300">
    <property type="entry name" value="P-loop containing nucleotide triphosphate hydrolases"/>
    <property type="match status" value="1"/>
</dbReference>
<sequence length="201" mass="21780">MPNQRQPRRGRVLAVARGGQGADRRPLPLPPHVRREAPRLKPRVQLAVDKFGRPVTVPIDSLPTVHSVIIGPSGMGKSWTVGTWLLKLAEAGVRVVVVDPHGDYLRWAGIVGAQVLKVPEEVPEDLAEVLRQSQWFRRLLAELGSTDGADVSNWLEQRAAEKGLSPRTVPVSGRHVVFDITALSADSAAADALGSRSSSYT</sequence>
<proteinExistence type="predicted"/>
<dbReference type="SUPFAM" id="SSF52540">
    <property type="entry name" value="P-loop containing nucleoside triphosphate hydrolases"/>
    <property type="match status" value="1"/>
</dbReference>
<evidence type="ECO:0000256" key="1">
    <source>
        <dbReference type="SAM" id="MobiDB-lite"/>
    </source>
</evidence>
<comment type="caution">
    <text evidence="3">The sequence shown here is derived from an EMBL/GenBank/DDBJ whole genome shotgun (WGS) entry which is preliminary data.</text>
</comment>
<organism evidence="3 4">
    <name type="scientific">Pyrobaculum aerophilum</name>
    <dbReference type="NCBI Taxonomy" id="13773"/>
    <lineage>
        <taxon>Archaea</taxon>
        <taxon>Thermoproteota</taxon>
        <taxon>Thermoprotei</taxon>
        <taxon>Thermoproteales</taxon>
        <taxon>Thermoproteaceae</taxon>
        <taxon>Pyrobaculum</taxon>
    </lineage>
</organism>
<gene>
    <name evidence="3" type="ORF">CGL52_14285</name>
</gene>
<dbReference type="InterPro" id="IPR027417">
    <property type="entry name" value="P-loop_NTPase"/>
</dbReference>
<feature type="compositionally biased region" description="Basic residues" evidence="1">
    <location>
        <begin position="1"/>
        <end position="11"/>
    </location>
</feature>
<evidence type="ECO:0000259" key="2">
    <source>
        <dbReference type="Pfam" id="PF01935"/>
    </source>
</evidence>
<reference evidence="3 4" key="1">
    <citation type="submission" date="2017-07" db="EMBL/GenBank/DDBJ databases">
        <title>Draft genome sequence of aerobic hyperthermophilic archaea, Pyrobaculum aerophilum YKB31 and YKB32.</title>
        <authorList>
            <person name="Mochizuki T."/>
            <person name="Berliner A.J."/>
            <person name="Yoshida-Takashima Y."/>
            <person name="Takaki Y."/>
            <person name="Nunoura T."/>
            <person name="Takai K."/>
        </authorList>
    </citation>
    <scope>NUCLEOTIDE SEQUENCE [LARGE SCALE GENOMIC DNA]</scope>
    <source>
        <strain evidence="3 4">YKB32</strain>
    </source>
</reference>
<evidence type="ECO:0000313" key="4">
    <source>
        <dbReference type="Proteomes" id="UP000256877"/>
    </source>
</evidence>
<feature type="region of interest" description="Disordered" evidence="1">
    <location>
        <begin position="1"/>
        <end position="29"/>
    </location>
</feature>
<feature type="domain" description="Helicase HerA central" evidence="2">
    <location>
        <begin position="54"/>
        <end position="108"/>
    </location>
</feature>
<dbReference type="EMBL" id="NMUF01000083">
    <property type="protein sequence ID" value="RFA94521.1"/>
    <property type="molecule type" value="Genomic_DNA"/>
</dbReference>
<protein>
    <recommendedName>
        <fullName evidence="2">Helicase HerA central domain-containing protein</fullName>
    </recommendedName>
</protein>
<dbReference type="Pfam" id="PF01935">
    <property type="entry name" value="DUF87"/>
    <property type="match status" value="1"/>
</dbReference>
<accession>A0A371QW50</accession>
<dbReference type="Proteomes" id="UP000256877">
    <property type="component" value="Unassembled WGS sequence"/>
</dbReference>
<dbReference type="AlphaFoldDB" id="A0A371QW50"/>
<name>A0A371QW50_9CREN</name>
<evidence type="ECO:0000313" key="3">
    <source>
        <dbReference type="EMBL" id="RFA94521.1"/>
    </source>
</evidence>